<dbReference type="EMBL" id="SJPF01000008">
    <property type="protein sequence ID" value="TWT29463.1"/>
    <property type="molecule type" value="Genomic_DNA"/>
</dbReference>
<accession>A0A5C5UV66</accession>
<evidence type="ECO:0000313" key="3">
    <source>
        <dbReference type="Proteomes" id="UP000318878"/>
    </source>
</evidence>
<organism evidence="2 3">
    <name type="scientific">Blastopirellula retiformator</name>
    <dbReference type="NCBI Taxonomy" id="2527970"/>
    <lineage>
        <taxon>Bacteria</taxon>
        <taxon>Pseudomonadati</taxon>
        <taxon>Planctomycetota</taxon>
        <taxon>Planctomycetia</taxon>
        <taxon>Pirellulales</taxon>
        <taxon>Pirellulaceae</taxon>
        <taxon>Blastopirellula</taxon>
    </lineage>
</organism>
<protein>
    <submittedName>
        <fullName evidence="2">Uncharacterized protein</fullName>
    </submittedName>
</protein>
<gene>
    <name evidence="2" type="ORF">Enr8_49790</name>
</gene>
<dbReference type="AlphaFoldDB" id="A0A5C5UV66"/>
<reference evidence="2 3" key="1">
    <citation type="submission" date="2019-02" db="EMBL/GenBank/DDBJ databases">
        <title>Deep-cultivation of Planctomycetes and their phenomic and genomic characterization uncovers novel biology.</title>
        <authorList>
            <person name="Wiegand S."/>
            <person name="Jogler M."/>
            <person name="Boedeker C."/>
            <person name="Pinto D."/>
            <person name="Vollmers J."/>
            <person name="Rivas-Marin E."/>
            <person name="Kohn T."/>
            <person name="Peeters S.H."/>
            <person name="Heuer A."/>
            <person name="Rast P."/>
            <person name="Oberbeckmann S."/>
            <person name="Bunk B."/>
            <person name="Jeske O."/>
            <person name="Meyerdierks A."/>
            <person name="Storesund J.E."/>
            <person name="Kallscheuer N."/>
            <person name="Luecker S."/>
            <person name="Lage O.M."/>
            <person name="Pohl T."/>
            <person name="Merkel B.J."/>
            <person name="Hornburger P."/>
            <person name="Mueller R.-W."/>
            <person name="Bruemmer F."/>
            <person name="Labrenz M."/>
            <person name="Spormann A.M."/>
            <person name="Op Den Camp H."/>
            <person name="Overmann J."/>
            <person name="Amann R."/>
            <person name="Jetten M.S.M."/>
            <person name="Mascher T."/>
            <person name="Medema M.H."/>
            <person name="Devos D.P."/>
            <person name="Kaster A.-K."/>
            <person name="Ovreas L."/>
            <person name="Rohde M."/>
            <person name="Galperin M.Y."/>
            <person name="Jogler C."/>
        </authorList>
    </citation>
    <scope>NUCLEOTIDE SEQUENCE [LARGE SCALE GENOMIC DNA]</scope>
    <source>
        <strain evidence="2 3">Enr8</strain>
    </source>
</reference>
<dbReference type="Proteomes" id="UP000318878">
    <property type="component" value="Unassembled WGS sequence"/>
</dbReference>
<proteinExistence type="predicted"/>
<evidence type="ECO:0000313" key="2">
    <source>
        <dbReference type="EMBL" id="TWT29463.1"/>
    </source>
</evidence>
<keyword evidence="3" id="KW-1185">Reference proteome</keyword>
<comment type="caution">
    <text evidence="2">The sequence shown here is derived from an EMBL/GenBank/DDBJ whole genome shotgun (WGS) entry which is preliminary data.</text>
</comment>
<sequence length="182" mass="20008">MLTSVNDNRFAPPKTAETASAEREITPFEWCKTPVVAGLRLGAFFGAARGLVSSGNRDRFPRQSIGSFVVAIHDVDFWGRVRVLGCAERSPCRARRHAHARFILAKRSAICKLCHYAAASICRSLYRDRVLGAGSHYSNDNDHYRDLVVLRHVDGSVSVSKGAIAGPCHVCEQSRAPTGRRT</sequence>
<feature type="region of interest" description="Disordered" evidence="1">
    <location>
        <begin position="1"/>
        <end position="20"/>
    </location>
</feature>
<name>A0A5C5UV66_9BACT</name>
<evidence type="ECO:0000256" key="1">
    <source>
        <dbReference type="SAM" id="MobiDB-lite"/>
    </source>
</evidence>